<sequence>MDTAGILIGVVLMFLGGLQLFLTYRYYKNVQKIKNHALTAPFAIWSSVVFGIGVIFISLMVFAGRASDISRGFSIFSAILFWVAAAIALIKANQMRKKIKPVNGKTMGSSWQVITVYIIVVAAVISGLISIL</sequence>
<feature type="transmembrane region" description="Helical" evidence="1">
    <location>
        <begin position="111"/>
        <end position="131"/>
    </location>
</feature>
<proteinExistence type="predicted"/>
<evidence type="ECO:0000313" key="3">
    <source>
        <dbReference type="EMBL" id="WGO85282.1"/>
    </source>
</evidence>
<dbReference type="Proteomes" id="UP001242513">
    <property type="component" value="Chromosome"/>
</dbReference>
<reference evidence="2 4" key="1">
    <citation type="submission" date="2016-10" db="EMBL/GenBank/DDBJ databases">
        <authorList>
            <person name="Varghese N."/>
            <person name="Submissions S."/>
        </authorList>
    </citation>
    <scope>NUCLEOTIDE SEQUENCE [LARGE SCALE GENOMIC DNA]</scope>
    <source>
        <strain evidence="2 4">ATCC 43761</strain>
    </source>
</reference>
<keyword evidence="1" id="KW-0812">Transmembrane</keyword>
<name>A0AAX3UC86_9LACO</name>
<reference evidence="3" key="2">
    <citation type="journal article" date="2022" name="Food Funct.">
        <title>Lactobacillus kefiranofaciens ZW18 from Kefir enhances the anti-tumor effect of anti-programmed cell death 1 (PD-1) immunotherapy by modulating the gut microbiota.</title>
        <authorList>
            <person name="Zhao J."/>
            <person name="Wang Y."/>
            <person name="Wang J."/>
            <person name="Lv M."/>
            <person name="Zhou C."/>
            <person name="Jia L."/>
            <person name="Geng W."/>
        </authorList>
    </citation>
    <scope>NUCLEOTIDE SEQUENCE</scope>
    <source>
        <strain evidence="3">ZW18</strain>
    </source>
</reference>
<reference evidence="3" key="3">
    <citation type="submission" date="2023-04" db="EMBL/GenBank/DDBJ databases">
        <authorList>
            <person name="Wang Y."/>
        </authorList>
    </citation>
    <scope>NUCLEOTIDE SEQUENCE</scope>
    <source>
        <strain evidence="3">ZW18</strain>
    </source>
</reference>
<dbReference type="EMBL" id="FMXC01000011">
    <property type="protein sequence ID" value="SDA53881.1"/>
    <property type="molecule type" value="Genomic_DNA"/>
</dbReference>
<feature type="transmembrane region" description="Helical" evidence="1">
    <location>
        <begin position="39"/>
        <end position="63"/>
    </location>
</feature>
<evidence type="ECO:0000313" key="2">
    <source>
        <dbReference type="EMBL" id="SDA53881.1"/>
    </source>
</evidence>
<dbReference type="Proteomes" id="UP000181860">
    <property type="component" value="Unassembled WGS sequence"/>
</dbReference>
<dbReference type="AlphaFoldDB" id="A0AAX3UC86"/>
<dbReference type="EMBL" id="CP123735">
    <property type="protein sequence ID" value="WGO85282.1"/>
    <property type="molecule type" value="Genomic_DNA"/>
</dbReference>
<organism evidence="3 5">
    <name type="scientific">Lactobacillus kefiranofaciens</name>
    <dbReference type="NCBI Taxonomy" id="267818"/>
    <lineage>
        <taxon>Bacteria</taxon>
        <taxon>Bacillati</taxon>
        <taxon>Bacillota</taxon>
        <taxon>Bacilli</taxon>
        <taxon>Lactobacillales</taxon>
        <taxon>Lactobacillaceae</taxon>
        <taxon>Lactobacillus</taxon>
    </lineage>
</organism>
<feature type="transmembrane region" description="Helical" evidence="1">
    <location>
        <begin position="6"/>
        <end position="27"/>
    </location>
</feature>
<evidence type="ECO:0000256" key="1">
    <source>
        <dbReference type="SAM" id="Phobius"/>
    </source>
</evidence>
<gene>
    <name evidence="3" type="ORF">QEJ78_07775</name>
    <name evidence="2" type="ORF">SAMN02983011_01212</name>
</gene>
<keyword evidence="4" id="KW-1185">Reference proteome</keyword>
<keyword evidence="1" id="KW-1133">Transmembrane helix</keyword>
<dbReference type="RefSeq" id="WP_013855044.1">
    <property type="nucleotide sequence ID" value="NZ_CP123735.1"/>
</dbReference>
<feature type="transmembrane region" description="Helical" evidence="1">
    <location>
        <begin position="69"/>
        <end position="90"/>
    </location>
</feature>
<evidence type="ECO:0000313" key="4">
    <source>
        <dbReference type="Proteomes" id="UP000181860"/>
    </source>
</evidence>
<accession>A0AAX3UC86</accession>
<evidence type="ECO:0000313" key="5">
    <source>
        <dbReference type="Proteomes" id="UP001242513"/>
    </source>
</evidence>
<protein>
    <submittedName>
        <fullName evidence="3">Uncharacterized protein</fullName>
    </submittedName>
</protein>
<keyword evidence="1" id="KW-0472">Membrane</keyword>